<dbReference type="RefSeq" id="WP_091108808.1">
    <property type="nucleotide sequence ID" value="NZ_FOWQ01000002.1"/>
</dbReference>
<feature type="transmembrane region" description="Helical" evidence="1">
    <location>
        <begin position="186"/>
        <end position="204"/>
    </location>
</feature>
<keyword evidence="4" id="KW-1185">Reference proteome</keyword>
<keyword evidence="1" id="KW-0812">Transmembrane</keyword>
<feature type="domain" description="Phosphatidic acid phosphatase type 2/haloperoxidase" evidence="2">
    <location>
        <begin position="93"/>
        <end position="201"/>
    </location>
</feature>
<dbReference type="AlphaFoldDB" id="A0A1I5LXT2"/>
<dbReference type="Proteomes" id="UP000198857">
    <property type="component" value="Unassembled WGS sequence"/>
</dbReference>
<gene>
    <name evidence="3" type="ORF">SAMN05660464_1980</name>
</gene>
<dbReference type="SMART" id="SM00014">
    <property type="entry name" value="acidPPc"/>
    <property type="match status" value="1"/>
</dbReference>
<reference evidence="4" key="1">
    <citation type="submission" date="2016-10" db="EMBL/GenBank/DDBJ databases">
        <authorList>
            <person name="Varghese N."/>
            <person name="Submissions S."/>
        </authorList>
    </citation>
    <scope>NUCLEOTIDE SEQUENCE [LARGE SCALE GENOMIC DNA]</scope>
    <source>
        <strain evidence="4">DSM 44208</strain>
    </source>
</reference>
<dbReference type="STRING" id="1523247.SAMN05660464_1980"/>
<evidence type="ECO:0000256" key="1">
    <source>
        <dbReference type="SAM" id="Phobius"/>
    </source>
</evidence>
<dbReference type="InterPro" id="IPR036938">
    <property type="entry name" value="PAP2/HPO_sf"/>
</dbReference>
<evidence type="ECO:0000259" key="2">
    <source>
        <dbReference type="SMART" id="SM00014"/>
    </source>
</evidence>
<proteinExistence type="predicted"/>
<accession>A0A1I5LXT2</accession>
<evidence type="ECO:0000313" key="3">
    <source>
        <dbReference type="EMBL" id="SFP01977.1"/>
    </source>
</evidence>
<dbReference type="OrthoDB" id="5197656at2"/>
<dbReference type="SUPFAM" id="SSF48317">
    <property type="entry name" value="Acid phosphatase/Vanadium-dependent haloperoxidase"/>
    <property type="match status" value="1"/>
</dbReference>
<dbReference type="EMBL" id="FOWQ01000002">
    <property type="protein sequence ID" value="SFP01977.1"/>
    <property type="molecule type" value="Genomic_DNA"/>
</dbReference>
<dbReference type="Pfam" id="PF01569">
    <property type="entry name" value="PAP2"/>
    <property type="match status" value="1"/>
</dbReference>
<dbReference type="Gene3D" id="1.20.144.10">
    <property type="entry name" value="Phosphatidic acid phosphatase type 2/haloperoxidase"/>
    <property type="match status" value="1"/>
</dbReference>
<feature type="transmembrane region" description="Helical" evidence="1">
    <location>
        <begin position="63"/>
        <end position="84"/>
    </location>
</feature>
<keyword evidence="1" id="KW-1133">Transmembrane helix</keyword>
<keyword evidence="1" id="KW-0472">Membrane</keyword>
<sequence length="208" mass="21182">MSGRAGTRPRPVVRPWGAEAVLAGCGALVLVLAALPVEPARVPATEAAVFRAVNGVDVLPFVLVWPVMQLGNVLVVPASALVAAALRHWRLAAGLLLAGVGTYLAAKGIKDVVVRGRPDGLLDGVVVRGTAARGRGFLSGHAAVVVTVLTVAWPWLRRPARVAGVLLAAAVCLARVHVAAHLPLDVVGGVGLGLLVGVLVRLAVGRPA</sequence>
<protein>
    <submittedName>
        <fullName evidence="3">Undecaprenyl-diphosphatase</fullName>
    </submittedName>
</protein>
<organism evidence="3 4">
    <name type="scientific">Geodermatophilus dictyosporus</name>
    <dbReference type="NCBI Taxonomy" id="1523247"/>
    <lineage>
        <taxon>Bacteria</taxon>
        <taxon>Bacillati</taxon>
        <taxon>Actinomycetota</taxon>
        <taxon>Actinomycetes</taxon>
        <taxon>Geodermatophilales</taxon>
        <taxon>Geodermatophilaceae</taxon>
        <taxon>Geodermatophilus</taxon>
    </lineage>
</organism>
<dbReference type="InterPro" id="IPR000326">
    <property type="entry name" value="PAP2/HPO"/>
</dbReference>
<name>A0A1I5LXT2_9ACTN</name>
<evidence type="ECO:0000313" key="4">
    <source>
        <dbReference type="Proteomes" id="UP000198857"/>
    </source>
</evidence>
<feature type="transmembrane region" description="Helical" evidence="1">
    <location>
        <begin position="137"/>
        <end position="156"/>
    </location>
</feature>
<feature type="transmembrane region" description="Helical" evidence="1">
    <location>
        <begin position="163"/>
        <end position="180"/>
    </location>
</feature>